<dbReference type="InterPro" id="IPR036217">
    <property type="entry name" value="MethylDNA_cys_MeTrfase_DNAb"/>
</dbReference>
<reference evidence="11 12" key="1">
    <citation type="submission" date="2023-07" db="EMBL/GenBank/DDBJ databases">
        <title>Sorghum-associated microbial communities from plants grown in Nebraska, USA.</title>
        <authorList>
            <person name="Schachtman D."/>
        </authorList>
    </citation>
    <scope>NUCLEOTIDE SEQUENCE [LARGE SCALE GENOMIC DNA]</scope>
    <source>
        <strain evidence="11 12">BE308</strain>
    </source>
</reference>
<evidence type="ECO:0000256" key="5">
    <source>
        <dbReference type="ARBA" id="ARBA00022763"/>
    </source>
</evidence>
<comment type="subcellular location">
    <subcellularLocation>
        <location evidence="8">Cytoplasm</location>
    </subcellularLocation>
</comment>
<dbReference type="InterPro" id="IPR008332">
    <property type="entry name" value="MethylG_MeTrfase_N"/>
</dbReference>
<keyword evidence="5 8" id="KW-0227">DNA damage</keyword>
<evidence type="ECO:0000259" key="9">
    <source>
        <dbReference type="Pfam" id="PF01035"/>
    </source>
</evidence>
<dbReference type="RefSeq" id="WP_310344649.1">
    <property type="nucleotide sequence ID" value="NZ_JAVDXO010000008.1"/>
</dbReference>
<comment type="miscellaneous">
    <text evidence="8">This enzyme catalyzes only one turnover and therefore is not strictly catalytic. According to one definition, an enzyme is a biocatalyst that acts repeatedly and over many reaction cycles.</text>
</comment>
<dbReference type="Pfam" id="PF01035">
    <property type="entry name" value="DNA_binding_1"/>
    <property type="match status" value="1"/>
</dbReference>
<dbReference type="PANTHER" id="PTHR10815:SF5">
    <property type="entry name" value="METHYLATED-DNA--PROTEIN-CYSTEINE METHYLTRANSFERASE"/>
    <property type="match status" value="1"/>
</dbReference>
<dbReference type="Gene3D" id="3.30.160.70">
    <property type="entry name" value="Methylated DNA-protein cysteine methyltransferase domain"/>
    <property type="match status" value="1"/>
</dbReference>
<dbReference type="Gene3D" id="1.10.10.10">
    <property type="entry name" value="Winged helix-like DNA-binding domain superfamily/Winged helix DNA-binding domain"/>
    <property type="match status" value="1"/>
</dbReference>
<keyword evidence="12" id="KW-1185">Reference proteome</keyword>
<dbReference type="SUPFAM" id="SSF46767">
    <property type="entry name" value="Methylated DNA-protein cysteine methyltransferase, C-terminal domain"/>
    <property type="match status" value="1"/>
</dbReference>
<evidence type="ECO:0000256" key="3">
    <source>
        <dbReference type="ARBA" id="ARBA00022603"/>
    </source>
</evidence>
<comment type="function">
    <text evidence="8">Involved in the cellular defense against the biological effects of O6-methylguanine (O6-MeG) and O4-methylthymine (O4-MeT) in DNA. Repairs the methylated nucleobase in DNA by stoichiometrically transferring the methyl group to a cysteine residue in the enzyme. This is a suicide reaction: the enzyme is irreversibly inactivated.</text>
</comment>
<dbReference type="InterPro" id="IPR014048">
    <property type="entry name" value="MethylDNA_cys_MeTrfase_DNA-bd"/>
</dbReference>
<gene>
    <name evidence="11" type="ORF">J2X15_003275</name>
</gene>
<sequence length="164" mass="17567">MKYPSTTTRSTLRSPLGTIILAATDTALVGLWFDGQSHQPDTSIWPQTTKHPVMQTAGDQLQQYFAKERTVFDLPLDLSGGTAFQQQVWAQLRAIASGATVSYGHIGQQMRNPLAVRAVGAAVGRNPISIIVPCHRVLGANGALTGYAGGLDRKVALLQLESLV</sequence>
<evidence type="ECO:0000256" key="8">
    <source>
        <dbReference type="HAMAP-Rule" id="MF_00772"/>
    </source>
</evidence>
<keyword evidence="3 8" id="KW-0489">Methyltransferase</keyword>
<evidence type="ECO:0000313" key="11">
    <source>
        <dbReference type="EMBL" id="MDR7307970.1"/>
    </source>
</evidence>
<evidence type="ECO:0000256" key="7">
    <source>
        <dbReference type="ARBA" id="ARBA00049348"/>
    </source>
</evidence>
<dbReference type="SUPFAM" id="SSF53155">
    <property type="entry name" value="Methylated DNA-protein cysteine methyltransferase domain"/>
    <property type="match status" value="1"/>
</dbReference>
<evidence type="ECO:0000256" key="6">
    <source>
        <dbReference type="ARBA" id="ARBA00023204"/>
    </source>
</evidence>
<protein>
    <recommendedName>
        <fullName evidence="8">Methylated-DNA--protein-cysteine methyltransferase</fullName>
        <ecNumber evidence="8">2.1.1.63</ecNumber>
    </recommendedName>
    <alternativeName>
        <fullName evidence="8">6-O-methylguanine-DNA methyltransferase</fullName>
        <shortName evidence="8">MGMT</shortName>
    </alternativeName>
    <alternativeName>
        <fullName evidence="8">O-6-methylguanine-DNA-alkyltransferase</fullName>
    </alternativeName>
</protein>
<evidence type="ECO:0000256" key="4">
    <source>
        <dbReference type="ARBA" id="ARBA00022679"/>
    </source>
</evidence>
<comment type="caution">
    <text evidence="11">The sequence shown here is derived from an EMBL/GenBank/DDBJ whole genome shotgun (WGS) entry which is preliminary data.</text>
</comment>
<dbReference type="Proteomes" id="UP001268089">
    <property type="component" value="Unassembled WGS sequence"/>
</dbReference>
<comment type="similarity">
    <text evidence="8">Belongs to the MGMT family.</text>
</comment>
<evidence type="ECO:0000313" key="12">
    <source>
        <dbReference type="Proteomes" id="UP001268089"/>
    </source>
</evidence>
<dbReference type="EC" id="2.1.1.63" evidence="8"/>
<comment type="catalytic activity">
    <reaction evidence="1 8">
        <text>a 4-O-methyl-thymidine in DNA + L-cysteinyl-[protein] = a thymidine in DNA + S-methyl-L-cysteinyl-[protein]</text>
        <dbReference type="Rhea" id="RHEA:53428"/>
        <dbReference type="Rhea" id="RHEA-COMP:10131"/>
        <dbReference type="Rhea" id="RHEA-COMP:10132"/>
        <dbReference type="Rhea" id="RHEA-COMP:13555"/>
        <dbReference type="Rhea" id="RHEA-COMP:13556"/>
        <dbReference type="ChEBI" id="CHEBI:29950"/>
        <dbReference type="ChEBI" id="CHEBI:82612"/>
        <dbReference type="ChEBI" id="CHEBI:137386"/>
        <dbReference type="ChEBI" id="CHEBI:137387"/>
        <dbReference type="EC" id="2.1.1.63"/>
    </reaction>
</comment>
<feature type="active site" description="Nucleophile; methyl group acceptor" evidence="8">
    <location>
        <position position="134"/>
    </location>
</feature>
<dbReference type="PANTHER" id="PTHR10815">
    <property type="entry name" value="METHYLATED-DNA--PROTEIN-CYSTEINE METHYLTRANSFERASE"/>
    <property type="match status" value="1"/>
</dbReference>
<dbReference type="PROSITE" id="PS00374">
    <property type="entry name" value="MGMT"/>
    <property type="match status" value="1"/>
</dbReference>
<comment type="catalytic activity">
    <reaction evidence="7 8">
        <text>a 6-O-methyl-2'-deoxyguanosine in DNA + L-cysteinyl-[protein] = S-methyl-L-cysteinyl-[protein] + a 2'-deoxyguanosine in DNA</text>
        <dbReference type="Rhea" id="RHEA:24000"/>
        <dbReference type="Rhea" id="RHEA-COMP:10131"/>
        <dbReference type="Rhea" id="RHEA-COMP:10132"/>
        <dbReference type="Rhea" id="RHEA-COMP:11367"/>
        <dbReference type="Rhea" id="RHEA-COMP:11368"/>
        <dbReference type="ChEBI" id="CHEBI:29950"/>
        <dbReference type="ChEBI" id="CHEBI:82612"/>
        <dbReference type="ChEBI" id="CHEBI:85445"/>
        <dbReference type="ChEBI" id="CHEBI:85448"/>
        <dbReference type="EC" id="2.1.1.63"/>
    </reaction>
</comment>
<dbReference type="GO" id="GO:0003908">
    <property type="term" value="F:methylated-DNA-[protein]-cysteine S-methyltransferase activity"/>
    <property type="evidence" value="ECO:0007669"/>
    <property type="project" value="UniProtKB-EC"/>
</dbReference>
<keyword evidence="6 8" id="KW-0234">DNA repair</keyword>
<feature type="domain" description="Methylated-DNA-[protein]-cysteine S-methyltransferase DNA binding" evidence="9">
    <location>
        <begin position="83"/>
        <end position="162"/>
    </location>
</feature>
<organism evidence="11 12">
    <name type="scientific">Rhodoferax saidenbachensis</name>
    <dbReference type="NCBI Taxonomy" id="1484693"/>
    <lineage>
        <taxon>Bacteria</taxon>
        <taxon>Pseudomonadati</taxon>
        <taxon>Pseudomonadota</taxon>
        <taxon>Betaproteobacteria</taxon>
        <taxon>Burkholderiales</taxon>
        <taxon>Comamonadaceae</taxon>
        <taxon>Rhodoferax</taxon>
    </lineage>
</organism>
<dbReference type="NCBIfam" id="TIGR00589">
    <property type="entry name" value="ogt"/>
    <property type="match status" value="1"/>
</dbReference>
<proteinExistence type="inferred from homology"/>
<dbReference type="InterPro" id="IPR001497">
    <property type="entry name" value="MethylDNA_cys_MeTrfase_AS"/>
</dbReference>
<evidence type="ECO:0000256" key="1">
    <source>
        <dbReference type="ARBA" id="ARBA00001286"/>
    </source>
</evidence>
<dbReference type="Pfam" id="PF02870">
    <property type="entry name" value="Methyltransf_1N"/>
    <property type="match status" value="1"/>
</dbReference>
<evidence type="ECO:0000259" key="10">
    <source>
        <dbReference type="Pfam" id="PF02870"/>
    </source>
</evidence>
<dbReference type="GO" id="GO:0032259">
    <property type="term" value="P:methylation"/>
    <property type="evidence" value="ECO:0007669"/>
    <property type="project" value="UniProtKB-KW"/>
</dbReference>
<feature type="domain" description="Methylguanine DNA methyltransferase ribonuclease-like" evidence="10">
    <location>
        <begin position="10"/>
        <end position="78"/>
    </location>
</feature>
<evidence type="ECO:0000256" key="2">
    <source>
        <dbReference type="ARBA" id="ARBA00022490"/>
    </source>
</evidence>
<keyword evidence="2 8" id="KW-0963">Cytoplasm</keyword>
<dbReference type="HAMAP" id="MF_00772">
    <property type="entry name" value="OGT"/>
    <property type="match status" value="1"/>
</dbReference>
<accession>A0ABU1ZQY5</accession>
<keyword evidence="4 8" id="KW-0808">Transferase</keyword>
<dbReference type="InterPro" id="IPR036388">
    <property type="entry name" value="WH-like_DNA-bd_sf"/>
</dbReference>
<dbReference type="CDD" id="cd06445">
    <property type="entry name" value="ATase"/>
    <property type="match status" value="1"/>
</dbReference>
<name>A0ABU1ZQY5_9BURK</name>
<dbReference type="InterPro" id="IPR036631">
    <property type="entry name" value="MGMT_N_sf"/>
</dbReference>
<dbReference type="InterPro" id="IPR023546">
    <property type="entry name" value="MGMT"/>
</dbReference>
<dbReference type="EMBL" id="JAVDXO010000008">
    <property type="protein sequence ID" value="MDR7307970.1"/>
    <property type="molecule type" value="Genomic_DNA"/>
</dbReference>